<evidence type="ECO:0000256" key="2">
    <source>
        <dbReference type="ARBA" id="ARBA00023002"/>
    </source>
</evidence>
<accession>Z9JRG7</accession>
<dbReference type="SUPFAM" id="SSF55347">
    <property type="entry name" value="Glyceraldehyde-3-phosphate dehydrogenase-like, C-terminal domain"/>
    <property type="match status" value="1"/>
</dbReference>
<dbReference type="OrthoDB" id="256869at2"/>
<evidence type="ECO:0000313" key="6">
    <source>
        <dbReference type="EMBL" id="EWS80396.1"/>
    </source>
</evidence>
<dbReference type="Pfam" id="PF01408">
    <property type="entry name" value="GFO_IDH_MocA"/>
    <property type="match status" value="1"/>
</dbReference>
<dbReference type="AlphaFoldDB" id="Z9JRG7"/>
<feature type="domain" description="Gfo/Idh/MocA-like oxidoreductase N-terminal" evidence="4">
    <location>
        <begin position="1"/>
        <end position="120"/>
    </location>
</feature>
<organism evidence="6 7">
    <name type="scientific">Brachybacterium phenoliresistens</name>
    <dbReference type="NCBI Taxonomy" id="396014"/>
    <lineage>
        <taxon>Bacteria</taxon>
        <taxon>Bacillati</taxon>
        <taxon>Actinomycetota</taxon>
        <taxon>Actinomycetes</taxon>
        <taxon>Micrococcales</taxon>
        <taxon>Dermabacteraceae</taxon>
        <taxon>Brachybacterium</taxon>
    </lineage>
</organism>
<evidence type="ECO:0000259" key="4">
    <source>
        <dbReference type="Pfam" id="PF01408"/>
    </source>
</evidence>
<dbReference type="SUPFAM" id="SSF51735">
    <property type="entry name" value="NAD(P)-binding Rossmann-fold domains"/>
    <property type="match status" value="1"/>
</dbReference>
<dbReference type="Gene3D" id="3.30.360.10">
    <property type="entry name" value="Dihydrodipicolinate Reductase, domain 2"/>
    <property type="match status" value="1"/>
</dbReference>
<evidence type="ECO:0000256" key="1">
    <source>
        <dbReference type="ARBA" id="ARBA00010928"/>
    </source>
</evidence>
<reference evidence="6 7" key="1">
    <citation type="submission" date="2014-02" db="EMBL/GenBank/DDBJ databases">
        <title>Genome sequence of Brachybacterium phenoliresistens strain W13A50.</title>
        <authorList>
            <person name="Wang X."/>
        </authorList>
    </citation>
    <scope>NUCLEOTIDE SEQUENCE [LARGE SCALE GENOMIC DNA]</scope>
    <source>
        <strain evidence="6 7">W13A50</strain>
    </source>
</reference>
<dbReference type="EMBL" id="JDYK01000015">
    <property type="protein sequence ID" value="EWS80396.1"/>
    <property type="molecule type" value="Genomic_DNA"/>
</dbReference>
<keyword evidence="3" id="KW-0520">NAD</keyword>
<dbReference type="STRING" id="396014.BF93_03205"/>
<feature type="domain" description="GFO/IDH/MocA-like oxidoreductase" evidence="5">
    <location>
        <begin position="129"/>
        <end position="242"/>
    </location>
</feature>
<proteinExistence type="inferred from homology"/>
<gene>
    <name evidence="6" type="ORF">BF93_03205</name>
</gene>
<evidence type="ECO:0000259" key="5">
    <source>
        <dbReference type="Pfam" id="PF22725"/>
    </source>
</evidence>
<dbReference type="GO" id="GO:0016491">
    <property type="term" value="F:oxidoreductase activity"/>
    <property type="evidence" value="ECO:0007669"/>
    <property type="project" value="UniProtKB-KW"/>
</dbReference>
<dbReference type="Gene3D" id="3.40.50.720">
    <property type="entry name" value="NAD(P)-binding Rossmann-like Domain"/>
    <property type="match status" value="1"/>
</dbReference>
<protein>
    <submittedName>
        <fullName evidence="6">Dehydrogenase</fullName>
    </submittedName>
</protein>
<evidence type="ECO:0000313" key="7">
    <source>
        <dbReference type="Proteomes" id="UP000023067"/>
    </source>
</evidence>
<dbReference type="PANTHER" id="PTHR43708">
    <property type="entry name" value="CONSERVED EXPRESSED OXIDOREDUCTASE (EUROFUNG)"/>
    <property type="match status" value="1"/>
</dbReference>
<name>Z9JRG7_9MICO</name>
<comment type="caution">
    <text evidence="6">The sequence shown here is derived from an EMBL/GenBank/DDBJ whole genome shotgun (WGS) entry which is preliminary data.</text>
</comment>
<dbReference type="InterPro" id="IPR000683">
    <property type="entry name" value="Gfo/Idh/MocA-like_OxRdtase_N"/>
</dbReference>
<dbReference type="eggNOG" id="COG0673">
    <property type="taxonomic scope" value="Bacteria"/>
</dbReference>
<sequence>MRIGLVGFGFGGQKFHLPYIQAVPDWEIAGVVTRSPQRRAELAAAAAGVPAVDDLDALIDLGVDAVVITTPPQTRRELVLRALARGVHVVADKPFAPDAQVAREMAAAAEQAGRLLTVFHNRRWDTDLRTAAEVLADGAIGTPWRAVNRFDLDEPGTLEVGPAHGLLRDLGSHLVDQMTHLFGPVARVDAHLDLVEVEGHQVDAGFVVALHHASGVHSTVSASKINHLAERELVLWGSQGAYTSRMRDVQTDAILRGEHPATAADWGREQPERWGVLHTADGARPVPSAAGDYAEFYRRLHASVAEGAPLAVLLDEAIHTVEITDAARLSALEGRTVELR</sequence>
<keyword evidence="2" id="KW-0560">Oxidoreductase</keyword>
<evidence type="ECO:0000256" key="3">
    <source>
        <dbReference type="ARBA" id="ARBA00023027"/>
    </source>
</evidence>
<dbReference type="GO" id="GO:0000166">
    <property type="term" value="F:nucleotide binding"/>
    <property type="evidence" value="ECO:0007669"/>
    <property type="project" value="InterPro"/>
</dbReference>
<dbReference type="PANTHER" id="PTHR43708:SF5">
    <property type="entry name" value="CONSERVED EXPRESSED OXIDOREDUCTASE (EUROFUNG)-RELATED"/>
    <property type="match status" value="1"/>
</dbReference>
<dbReference type="RefSeq" id="WP_038373341.1">
    <property type="nucleotide sequence ID" value="NZ_KK069999.1"/>
</dbReference>
<comment type="similarity">
    <text evidence="1">Belongs to the Gfo/Idh/MocA family.</text>
</comment>
<dbReference type="InterPro" id="IPR051317">
    <property type="entry name" value="Gfo/Idh/MocA_oxidoreduct"/>
</dbReference>
<dbReference type="InterPro" id="IPR036291">
    <property type="entry name" value="NAD(P)-bd_dom_sf"/>
</dbReference>
<keyword evidence="7" id="KW-1185">Reference proteome</keyword>
<dbReference type="PATRIC" id="fig|396014.3.peg.2669"/>
<dbReference type="HOGENOM" id="CLU_023194_19_1_11"/>
<dbReference type="Proteomes" id="UP000023067">
    <property type="component" value="Unassembled WGS sequence"/>
</dbReference>
<dbReference type="Pfam" id="PF22725">
    <property type="entry name" value="GFO_IDH_MocA_C3"/>
    <property type="match status" value="1"/>
</dbReference>
<dbReference type="InterPro" id="IPR055170">
    <property type="entry name" value="GFO_IDH_MocA-like_dom"/>
</dbReference>